<evidence type="ECO:0000259" key="2">
    <source>
        <dbReference type="SMART" id="SM00014"/>
    </source>
</evidence>
<feature type="transmembrane region" description="Helical" evidence="1">
    <location>
        <begin position="9"/>
        <end position="28"/>
    </location>
</feature>
<reference evidence="3 4" key="1">
    <citation type="submission" date="2010-12" db="EMBL/GenBank/DDBJ databases">
        <title>The Genome Sequence of Coprobacillus sp. strain 29_1.</title>
        <authorList>
            <consortium name="The Broad Institute Genome Sequencing Platform"/>
            <person name="Earl A."/>
            <person name="Ward D."/>
            <person name="Feldgarden M."/>
            <person name="Gevers D."/>
            <person name="Daigneault M."/>
            <person name="Sibley C.D."/>
            <person name="White A."/>
            <person name="Strauss J."/>
            <person name="Allen-Vercoe E."/>
            <person name="Young S.K."/>
            <person name="Zeng Q."/>
            <person name="Gargeya S."/>
            <person name="Fitzgerald M."/>
            <person name="Haas B."/>
            <person name="Abouelleil A."/>
            <person name="Alvarado L."/>
            <person name="Arachchi H.M."/>
            <person name="Berlin A."/>
            <person name="Brown A."/>
            <person name="Chapman S.B."/>
            <person name="Chen Z."/>
            <person name="Dunbar C."/>
            <person name="Freedman E."/>
            <person name="Gearin G."/>
            <person name="Gellesch M."/>
            <person name="Goldberg J."/>
            <person name="Griggs A."/>
            <person name="Gujja S."/>
            <person name="Heilman E."/>
            <person name="Heiman D."/>
            <person name="Howarth C."/>
            <person name="Larson L."/>
            <person name="Lui A."/>
            <person name="MacDonald P.J.P."/>
            <person name="Mehta T."/>
            <person name="Montmayeur A."/>
            <person name="Murphy C."/>
            <person name="Neiman D."/>
            <person name="Pearson M."/>
            <person name="Priest M."/>
            <person name="Roberts A."/>
            <person name="Saif S."/>
            <person name="Shea T."/>
            <person name="Shenoy N."/>
            <person name="Sisk P."/>
            <person name="Stolte C."/>
            <person name="Sykes S."/>
            <person name="White J."/>
            <person name="Yandava C."/>
            <person name="Nusbaum C."/>
            <person name="Birren B."/>
        </authorList>
    </citation>
    <scope>NUCLEOTIDE SEQUENCE [LARGE SCALE GENOMIC DNA]</scope>
    <source>
        <strain evidence="3 4">29_1</strain>
    </source>
</reference>
<gene>
    <name evidence="3" type="ORF">HMPREF9488_01271</name>
</gene>
<feature type="transmembrane region" description="Helical" evidence="1">
    <location>
        <begin position="74"/>
        <end position="95"/>
    </location>
</feature>
<keyword evidence="1" id="KW-0472">Membrane</keyword>
<feature type="transmembrane region" description="Helical" evidence="1">
    <location>
        <begin position="208"/>
        <end position="225"/>
    </location>
</feature>
<dbReference type="EMBL" id="ADKX01000023">
    <property type="protein sequence ID" value="EFW05474.1"/>
    <property type="molecule type" value="Genomic_DNA"/>
</dbReference>
<dbReference type="OrthoDB" id="1653251at2"/>
<feature type="transmembrane region" description="Helical" evidence="1">
    <location>
        <begin position="261"/>
        <end position="280"/>
    </location>
</feature>
<feature type="transmembrane region" description="Helical" evidence="1">
    <location>
        <begin position="234"/>
        <end position="255"/>
    </location>
</feature>
<proteinExistence type="predicted"/>
<feature type="transmembrane region" description="Helical" evidence="1">
    <location>
        <begin position="107"/>
        <end position="128"/>
    </location>
</feature>
<dbReference type="InterPro" id="IPR036938">
    <property type="entry name" value="PAP2/HPO_sf"/>
</dbReference>
<organism evidence="3 4">
    <name type="scientific">Coprobacillus cateniformis</name>
    <dbReference type="NCBI Taxonomy" id="100884"/>
    <lineage>
        <taxon>Bacteria</taxon>
        <taxon>Bacillati</taxon>
        <taxon>Bacillota</taxon>
        <taxon>Erysipelotrichia</taxon>
        <taxon>Erysipelotrichales</taxon>
        <taxon>Coprobacillaceae</taxon>
        <taxon>Coprobacillus</taxon>
    </lineage>
</organism>
<evidence type="ECO:0000313" key="3">
    <source>
        <dbReference type="EMBL" id="EFW05474.1"/>
    </source>
</evidence>
<dbReference type="InterPro" id="IPR000326">
    <property type="entry name" value="PAP2/HPO"/>
</dbReference>
<comment type="caution">
    <text evidence="3">The sequence shown here is derived from an EMBL/GenBank/DDBJ whole genome shotgun (WGS) entry which is preliminary data.</text>
</comment>
<evidence type="ECO:0000256" key="1">
    <source>
        <dbReference type="SAM" id="Phobius"/>
    </source>
</evidence>
<dbReference type="AlphaFoldDB" id="E7G933"/>
<dbReference type="Proteomes" id="UP000003157">
    <property type="component" value="Unassembled WGS sequence"/>
</dbReference>
<keyword evidence="1" id="KW-1133">Transmembrane helix</keyword>
<protein>
    <recommendedName>
        <fullName evidence="2">Phosphatidic acid phosphatase type 2/haloperoxidase domain-containing protein</fullName>
    </recommendedName>
</protein>
<dbReference type="GeneID" id="78230906"/>
<keyword evidence="1" id="KW-0812">Transmembrane</keyword>
<dbReference type="Pfam" id="PF01569">
    <property type="entry name" value="PAP2"/>
    <property type="match status" value="1"/>
</dbReference>
<sequence length="287" mass="32128">MKVFEKKNCLFVGILLLVFMIVGSFFDFQISTALFDPDSLFGMLFASYGQLPAMLCISTAGTLLIKIADHQKKVLLILSYLFGILLNAFAILGITMDPMLYIPHMSIVLSLIIAVILVGVVNFIMLKLTQDANRQQIKKVIILFIGVMFLEMIIINIIKIPWARPRMRMITAQNQVFQPWWVIGSDMKDHLMALGIAAEEFKSFPSGHTGNAACALLLGVLPVICQKLKGKENLLFFIGVIFTLTVAFSRIIVGAHFLTDVTIGMSVTFLIEVIFVYKLWKKDNDSI</sequence>
<name>E7G933_9FIRM</name>
<dbReference type="STRING" id="100884.GCA_000269565_03112"/>
<feature type="transmembrane region" description="Helical" evidence="1">
    <location>
        <begin position="40"/>
        <end position="65"/>
    </location>
</feature>
<keyword evidence="4" id="KW-1185">Reference proteome</keyword>
<dbReference type="Gene3D" id="1.20.144.10">
    <property type="entry name" value="Phosphatidic acid phosphatase type 2/haloperoxidase"/>
    <property type="match status" value="1"/>
</dbReference>
<dbReference type="RefSeq" id="WP_008788387.1">
    <property type="nucleotide sequence ID" value="NZ_AKCB01000002.1"/>
</dbReference>
<dbReference type="SMART" id="SM00014">
    <property type="entry name" value="acidPPc"/>
    <property type="match status" value="1"/>
</dbReference>
<dbReference type="eggNOG" id="COG0671">
    <property type="taxonomic scope" value="Bacteria"/>
</dbReference>
<feature type="transmembrane region" description="Helical" evidence="1">
    <location>
        <begin position="140"/>
        <end position="158"/>
    </location>
</feature>
<accession>E7G933</accession>
<dbReference type="HOGENOM" id="CLU_065105_1_0_9"/>
<dbReference type="SUPFAM" id="SSF48317">
    <property type="entry name" value="Acid phosphatase/Vanadium-dependent haloperoxidase"/>
    <property type="match status" value="1"/>
</dbReference>
<feature type="domain" description="Phosphatidic acid phosphatase type 2/haloperoxidase" evidence="2">
    <location>
        <begin position="139"/>
        <end position="276"/>
    </location>
</feature>
<evidence type="ECO:0000313" key="4">
    <source>
        <dbReference type="Proteomes" id="UP000003157"/>
    </source>
</evidence>